<evidence type="ECO:0000259" key="1">
    <source>
        <dbReference type="PROSITE" id="PS50801"/>
    </source>
</evidence>
<evidence type="ECO:0000313" key="2">
    <source>
        <dbReference type="EMBL" id="CAG7643939.1"/>
    </source>
</evidence>
<feature type="domain" description="STAS" evidence="1">
    <location>
        <begin position="7"/>
        <end position="117"/>
    </location>
</feature>
<accession>A0A916NKP6</accession>
<evidence type="ECO:0000313" key="3">
    <source>
        <dbReference type="Proteomes" id="UP000693672"/>
    </source>
</evidence>
<dbReference type="AlphaFoldDB" id="A0A916NKP6"/>
<name>A0A916NKP6_9BACL</name>
<dbReference type="NCBIfam" id="TIGR00377">
    <property type="entry name" value="ant_ant_sig"/>
    <property type="match status" value="1"/>
</dbReference>
<dbReference type="CDD" id="cd07043">
    <property type="entry name" value="STAS_anti-anti-sigma_factors"/>
    <property type="match status" value="1"/>
</dbReference>
<dbReference type="RefSeq" id="WP_218094305.1">
    <property type="nucleotide sequence ID" value="NZ_CAJVAS010000026.1"/>
</dbReference>
<proteinExistence type="predicted"/>
<organism evidence="2 3">
    <name type="scientific">Paenibacillus solanacearum</name>
    <dbReference type="NCBI Taxonomy" id="2048548"/>
    <lineage>
        <taxon>Bacteria</taxon>
        <taxon>Bacillati</taxon>
        <taxon>Bacillota</taxon>
        <taxon>Bacilli</taxon>
        <taxon>Bacillales</taxon>
        <taxon>Paenibacillaceae</taxon>
        <taxon>Paenibacillus</taxon>
    </lineage>
</organism>
<sequence length="117" mass="13163">MTRRESFQINMMRKEDRNVVWIGGELDLSQVAELRRSLDPLIADTGRKLFLNLKKLEYIDSTGIGVIVSVLKARDVLNAHFAVEEIPLKIKRLFDLTGITPFLQPAGTSVVSSSNIH</sequence>
<dbReference type="InterPro" id="IPR003658">
    <property type="entry name" value="Anti-sigma_ant"/>
</dbReference>
<dbReference type="InterPro" id="IPR002645">
    <property type="entry name" value="STAS_dom"/>
</dbReference>
<gene>
    <name evidence="2" type="ORF">PAESOLCIP111_04584</name>
</gene>
<dbReference type="GO" id="GO:0043856">
    <property type="term" value="F:anti-sigma factor antagonist activity"/>
    <property type="evidence" value="ECO:0007669"/>
    <property type="project" value="InterPro"/>
</dbReference>
<keyword evidence="3" id="KW-1185">Reference proteome</keyword>
<dbReference type="PANTHER" id="PTHR33495">
    <property type="entry name" value="ANTI-SIGMA FACTOR ANTAGONIST TM_1081-RELATED-RELATED"/>
    <property type="match status" value="1"/>
</dbReference>
<dbReference type="PROSITE" id="PS50801">
    <property type="entry name" value="STAS"/>
    <property type="match status" value="1"/>
</dbReference>
<dbReference type="Proteomes" id="UP000693672">
    <property type="component" value="Unassembled WGS sequence"/>
</dbReference>
<comment type="caution">
    <text evidence="2">The sequence shown here is derived from an EMBL/GenBank/DDBJ whole genome shotgun (WGS) entry which is preliminary data.</text>
</comment>
<dbReference type="PANTHER" id="PTHR33495:SF2">
    <property type="entry name" value="ANTI-SIGMA FACTOR ANTAGONIST TM_1081-RELATED"/>
    <property type="match status" value="1"/>
</dbReference>
<reference evidence="2" key="1">
    <citation type="submission" date="2021-06" db="EMBL/GenBank/DDBJ databases">
        <authorList>
            <person name="Criscuolo A."/>
        </authorList>
    </citation>
    <scope>NUCLEOTIDE SEQUENCE</scope>
    <source>
        <strain evidence="2">CIP111600</strain>
    </source>
</reference>
<dbReference type="EMBL" id="CAJVAS010000026">
    <property type="protein sequence ID" value="CAG7643939.1"/>
    <property type="molecule type" value="Genomic_DNA"/>
</dbReference>
<dbReference type="Pfam" id="PF01740">
    <property type="entry name" value="STAS"/>
    <property type="match status" value="1"/>
</dbReference>
<protein>
    <recommendedName>
        <fullName evidence="1">STAS domain-containing protein</fullName>
    </recommendedName>
</protein>